<evidence type="ECO:0000256" key="9">
    <source>
        <dbReference type="RuleBase" id="RU003346"/>
    </source>
</evidence>
<dbReference type="InterPro" id="IPR020846">
    <property type="entry name" value="MFS_dom"/>
</dbReference>
<evidence type="ECO:0000256" key="2">
    <source>
        <dbReference type="ARBA" id="ARBA00010992"/>
    </source>
</evidence>
<evidence type="ECO:0000256" key="3">
    <source>
        <dbReference type="ARBA" id="ARBA00022448"/>
    </source>
</evidence>
<dbReference type="Pfam" id="PF00083">
    <property type="entry name" value="Sugar_tr"/>
    <property type="match status" value="1"/>
</dbReference>
<dbReference type="SUPFAM" id="SSF103473">
    <property type="entry name" value="MFS general substrate transporter"/>
    <property type="match status" value="1"/>
</dbReference>
<accession>A0AAV9A262</accession>
<dbReference type="Gene3D" id="1.20.1250.20">
    <property type="entry name" value="MFS general substrate transporter like domains"/>
    <property type="match status" value="1"/>
</dbReference>
<keyword evidence="6" id="KW-0769">Symport</keyword>
<feature type="transmembrane region" description="Helical" evidence="10">
    <location>
        <begin position="382"/>
        <end position="405"/>
    </location>
</feature>
<dbReference type="InterPro" id="IPR045262">
    <property type="entry name" value="STP/PLT_plant"/>
</dbReference>
<evidence type="ECO:0000256" key="4">
    <source>
        <dbReference type="ARBA" id="ARBA00022597"/>
    </source>
</evidence>
<comment type="subcellular location">
    <subcellularLocation>
        <location evidence="1">Membrane</location>
        <topology evidence="1">Multi-pass membrane protein</topology>
    </subcellularLocation>
</comment>
<reference evidence="12" key="2">
    <citation type="submission" date="2023-06" db="EMBL/GenBank/DDBJ databases">
        <authorList>
            <person name="Ma L."/>
            <person name="Liu K.-W."/>
            <person name="Li Z."/>
            <person name="Hsiao Y.-Y."/>
            <person name="Qi Y."/>
            <person name="Fu T."/>
            <person name="Tang G."/>
            <person name="Zhang D."/>
            <person name="Sun W.-H."/>
            <person name="Liu D.-K."/>
            <person name="Li Y."/>
            <person name="Chen G.-Z."/>
            <person name="Liu X.-D."/>
            <person name="Liao X.-Y."/>
            <person name="Jiang Y.-T."/>
            <person name="Yu X."/>
            <person name="Hao Y."/>
            <person name="Huang J."/>
            <person name="Zhao X.-W."/>
            <person name="Ke S."/>
            <person name="Chen Y.-Y."/>
            <person name="Wu W.-L."/>
            <person name="Hsu J.-L."/>
            <person name="Lin Y.-F."/>
            <person name="Huang M.-D."/>
            <person name="Li C.-Y."/>
            <person name="Huang L."/>
            <person name="Wang Z.-W."/>
            <person name="Zhao X."/>
            <person name="Zhong W.-Y."/>
            <person name="Peng D.-H."/>
            <person name="Ahmad S."/>
            <person name="Lan S."/>
            <person name="Zhang J.-S."/>
            <person name="Tsai W.-C."/>
            <person name="Van De Peer Y."/>
            <person name="Liu Z.-J."/>
        </authorList>
    </citation>
    <scope>NUCLEOTIDE SEQUENCE</scope>
    <source>
        <strain evidence="12">SCP</strain>
        <tissue evidence="12">Leaves</tissue>
    </source>
</reference>
<dbReference type="PANTHER" id="PTHR23500">
    <property type="entry name" value="SOLUTE CARRIER FAMILY 2, FACILITATED GLUCOSE TRANSPORTER"/>
    <property type="match status" value="1"/>
</dbReference>
<dbReference type="EMBL" id="JAUJYN010000022">
    <property type="protein sequence ID" value="KAK1258249.1"/>
    <property type="molecule type" value="Genomic_DNA"/>
</dbReference>
<evidence type="ECO:0000259" key="11">
    <source>
        <dbReference type="PROSITE" id="PS50850"/>
    </source>
</evidence>
<comment type="similarity">
    <text evidence="2 9">Belongs to the major facilitator superfamily. Sugar transporter (TC 2.A.1.1) family.</text>
</comment>
<keyword evidence="3 9" id="KW-0813">Transport</keyword>
<dbReference type="NCBIfam" id="TIGR00879">
    <property type="entry name" value="SP"/>
    <property type="match status" value="1"/>
</dbReference>
<feature type="transmembrane region" description="Helical" evidence="10">
    <location>
        <begin position="82"/>
        <end position="102"/>
    </location>
</feature>
<sequence length="470" mass="50739">MTGGGLMVDGGPVKDFGGVTTMASFLGRFFPSVLRKMKDSSQNEYCVYISKILTSFTSSLYIAGLASSLVASSVTRSLGRQAVMLIGAATFFIGSAINAAAVNVEMLILGRSCSVSASATPVYLSEMAPARWRGALNTGFQFFIAIGVVAANLTNYAVSRSRLSSGRRLSLGLAGAPAAAIAAGALSVPDTPARLASRSRLPQARAALCRVRGSETHVDEELDELVRSIEAVKDKESSSGQFRRLVWERRHRPHLVVAVAMPFFQQMTGINVIAFYAPVLFRTVGFGSDPALMAAVVLGFVNLVSILVSTFVVDRYGRKVGVAWILAAKIGTDGEATLSRGYLVGMLVLMCLYAAGFGWSWGPLSWLVPSQVMPVEVRSAGQSVNVAVNLGITFVLTQTFLAMLCPFKYGTFLFYAGWNVVMTMFVVLFLPETKGVPLQRMEEVWAGHWFWRRFVVEEEAGPVTKTDNVK</sequence>
<dbReference type="InterPro" id="IPR003663">
    <property type="entry name" value="Sugar/inositol_transpt"/>
</dbReference>
<evidence type="ECO:0000256" key="8">
    <source>
        <dbReference type="ARBA" id="ARBA00023136"/>
    </source>
</evidence>
<evidence type="ECO:0000256" key="5">
    <source>
        <dbReference type="ARBA" id="ARBA00022692"/>
    </source>
</evidence>
<keyword evidence="5 10" id="KW-0812">Transmembrane</keyword>
<keyword evidence="8 10" id="KW-0472">Membrane</keyword>
<dbReference type="PROSITE" id="PS50850">
    <property type="entry name" value="MFS"/>
    <property type="match status" value="1"/>
</dbReference>
<dbReference type="PRINTS" id="PR00171">
    <property type="entry name" value="SUGRTRNSPORT"/>
</dbReference>
<dbReference type="CDD" id="cd17361">
    <property type="entry name" value="MFS_STP"/>
    <property type="match status" value="1"/>
</dbReference>
<dbReference type="PANTHER" id="PTHR23500:SF44">
    <property type="entry name" value="SUGAR TRANSPORT PROTEIN 5"/>
    <property type="match status" value="1"/>
</dbReference>
<dbReference type="GO" id="GO:0015293">
    <property type="term" value="F:symporter activity"/>
    <property type="evidence" value="ECO:0007669"/>
    <property type="project" value="UniProtKB-KW"/>
</dbReference>
<dbReference type="InterPro" id="IPR036259">
    <property type="entry name" value="MFS_trans_sf"/>
</dbReference>
<dbReference type="InterPro" id="IPR005828">
    <property type="entry name" value="MFS_sugar_transport-like"/>
</dbReference>
<keyword evidence="4 12" id="KW-0762">Sugar transport</keyword>
<feature type="transmembrane region" description="Helical" evidence="10">
    <location>
        <begin position="342"/>
        <end position="362"/>
    </location>
</feature>
<feature type="transmembrane region" description="Helical" evidence="10">
    <location>
        <begin position="412"/>
        <end position="431"/>
    </location>
</feature>
<feature type="domain" description="Major facilitator superfamily (MFS) profile" evidence="11">
    <location>
        <begin position="1"/>
        <end position="434"/>
    </location>
</feature>
<dbReference type="GO" id="GO:0015145">
    <property type="term" value="F:monosaccharide transmembrane transporter activity"/>
    <property type="evidence" value="ECO:0007669"/>
    <property type="project" value="InterPro"/>
</dbReference>
<keyword evidence="13" id="KW-1185">Reference proteome</keyword>
<feature type="transmembrane region" description="Helical" evidence="10">
    <location>
        <begin position="291"/>
        <end position="313"/>
    </location>
</feature>
<evidence type="ECO:0000256" key="6">
    <source>
        <dbReference type="ARBA" id="ARBA00022847"/>
    </source>
</evidence>
<evidence type="ECO:0000313" key="12">
    <source>
        <dbReference type="EMBL" id="KAK1258249.1"/>
    </source>
</evidence>
<dbReference type="GO" id="GO:0016020">
    <property type="term" value="C:membrane"/>
    <property type="evidence" value="ECO:0007669"/>
    <property type="project" value="UniProtKB-SubCell"/>
</dbReference>
<evidence type="ECO:0000256" key="7">
    <source>
        <dbReference type="ARBA" id="ARBA00022989"/>
    </source>
</evidence>
<organism evidence="12 13">
    <name type="scientific">Acorus gramineus</name>
    <name type="common">Dwarf sweet flag</name>
    <dbReference type="NCBI Taxonomy" id="55184"/>
    <lineage>
        <taxon>Eukaryota</taxon>
        <taxon>Viridiplantae</taxon>
        <taxon>Streptophyta</taxon>
        <taxon>Embryophyta</taxon>
        <taxon>Tracheophyta</taxon>
        <taxon>Spermatophyta</taxon>
        <taxon>Magnoliopsida</taxon>
        <taxon>Liliopsida</taxon>
        <taxon>Acoraceae</taxon>
        <taxon>Acorus</taxon>
    </lineage>
</organism>
<keyword evidence="7 10" id="KW-1133">Transmembrane helix</keyword>
<dbReference type="Proteomes" id="UP001179952">
    <property type="component" value="Unassembled WGS sequence"/>
</dbReference>
<proteinExistence type="inferred from homology"/>
<protein>
    <submittedName>
        <fullName evidence="12">Sugar transport protein 5</fullName>
    </submittedName>
</protein>
<feature type="transmembrane region" description="Helical" evidence="10">
    <location>
        <begin position="255"/>
        <end position="279"/>
    </location>
</feature>
<reference evidence="12" key="1">
    <citation type="journal article" date="2023" name="Nat. Commun.">
        <title>Diploid and tetraploid genomes of Acorus and the evolution of monocots.</title>
        <authorList>
            <person name="Ma L."/>
            <person name="Liu K.W."/>
            <person name="Li Z."/>
            <person name="Hsiao Y.Y."/>
            <person name="Qi Y."/>
            <person name="Fu T."/>
            <person name="Tang G.D."/>
            <person name="Zhang D."/>
            <person name="Sun W.H."/>
            <person name="Liu D.K."/>
            <person name="Li Y."/>
            <person name="Chen G.Z."/>
            <person name="Liu X.D."/>
            <person name="Liao X.Y."/>
            <person name="Jiang Y.T."/>
            <person name="Yu X."/>
            <person name="Hao Y."/>
            <person name="Huang J."/>
            <person name="Zhao X.W."/>
            <person name="Ke S."/>
            <person name="Chen Y.Y."/>
            <person name="Wu W.L."/>
            <person name="Hsu J.L."/>
            <person name="Lin Y.F."/>
            <person name="Huang M.D."/>
            <person name="Li C.Y."/>
            <person name="Huang L."/>
            <person name="Wang Z.W."/>
            <person name="Zhao X."/>
            <person name="Zhong W.Y."/>
            <person name="Peng D.H."/>
            <person name="Ahmad S."/>
            <person name="Lan S."/>
            <person name="Zhang J.S."/>
            <person name="Tsai W.C."/>
            <person name="Van de Peer Y."/>
            <person name="Liu Z.J."/>
        </authorList>
    </citation>
    <scope>NUCLEOTIDE SEQUENCE</scope>
    <source>
        <strain evidence="12">SCP</strain>
    </source>
</reference>
<evidence type="ECO:0000313" key="13">
    <source>
        <dbReference type="Proteomes" id="UP001179952"/>
    </source>
</evidence>
<evidence type="ECO:0000256" key="1">
    <source>
        <dbReference type="ARBA" id="ARBA00004141"/>
    </source>
</evidence>
<comment type="caution">
    <text evidence="12">The sequence shown here is derived from an EMBL/GenBank/DDBJ whole genome shotgun (WGS) entry which is preliminary data.</text>
</comment>
<dbReference type="AlphaFoldDB" id="A0AAV9A262"/>
<dbReference type="FunFam" id="1.20.1250.20:FF:000002">
    <property type="entry name" value="Sugar transport protein 13"/>
    <property type="match status" value="1"/>
</dbReference>
<gene>
    <name evidence="12" type="ORF">QJS04_geneDACA012767</name>
</gene>
<feature type="transmembrane region" description="Helical" evidence="10">
    <location>
        <begin position="48"/>
        <end position="70"/>
    </location>
</feature>
<dbReference type="InterPro" id="IPR044778">
    <property type="entry name" value="MFS_STP/MST-like_plant"/>
</dbReference>
<name>A0AAV9A262_ACOGR</name>
<feature type="transmembrane region" description="Helical" evidence="10">
    <location>
        <begin position="139"/>
        <end position="158"/>
    </location>
</feature>
<evidence type="ECO:0000256" key="10">
    <source>
        <dbReference type="SAM" id="Phobius"/>
    </source>
</evidence>